<dbReference type="Proteomes" id="UP000335636">
    <property type="component" value="Unassembled WGS sequence"/>
</dbReference>
<reference evidence="2 3" key="1">
    <citation type="submission" date="2019-04" db="EMBL/GenBank/DDBJ databases">
        <authorList>
            <person name="Alioto T."/>
            <person name="Alioto T."/>
        </authorList>
    </citation>
    <scope>NUCLEOTIDE SEQUENCE [LARGE SCALE GENOMIC DNA]</scope>
</reference>
<sequence>MMTTRRHELRVRDSSEEPFHLAIKIWKLISENTQCSYMTVECILIYNTYMECTYINHIVCSAALERDYFRQ</sequence>
<dbReference type="AlphaFoldDB" id="A0A5E4DA82"/>
<protein>
    <submittedName>
        <fullName evidence="2">Uncharacterized protein</fullName>
    </submittedName>
</protein>
<evidence type="ECO:0000313" key="2">
    <source>
        <dbReference type="EMBL" id="VTJ89669.1"/>
    </source>
</evidence>
<organism evidence="2 3">
    <name type="scientific">Marmota monax</name>
    <name type="common">Woodchuck</name>
    <dbReference type="NCBI Taxonomy" id="9995"/>
    <lineage>
        <taxon>Eukaryota</taxon>
        <taxon>Metazoa</taxon>
        <taxon>Chordata</taxon>
        <taxon>Craniata</taxon>
        <taxon>Vertebrata</taxon>
        <taxon>Euteleostomi</taxon>
        <taxon>Mammalia</taxon>
        <taxon>Eutheria</taxon>
        <taxon>Euarchontoglires</taxon>
        <taxon>Glires</taxon>
        <taxon>Rodentia</taxon>
        <taxon>Sciuromorpha</taxon>
        <taxon>Sciuridae</taxon>
        <taxon>Xerinae</taxon>
        <taxon>Marmotini</taxon>
        <taxon>Marmota</taxon>
    </lineage>
</organism>
<proteinExistence type="predicted"/>
<accession>A0A5E4DA82</accession>
<reference evidence="1" key="2">
    <citation type="submission" date="2020-08" db="EMBL/GenBank/DDBJ databases">
        <authorList>
            <person name="Shumante A."/>
            <person name="Zimin A.V."/>
            <person name="Puiu D."/>
            <person name="Salzberg S.L."/>
        </authorList>
    </citation>
    <scope>NUCLEOTIDE SEQUENCE</scope>
    <source>
        <strain evidence="1">WC2-LM</strain>
        <tissue evidence="1">Liver</tissue>
    </source>
</reference>
<evidence type="ECO:0000313" key="1">
    <source>
        <dbReference type="EMBL" id="KAF7461794.1"/>
    </source>
</evidence>
<dbReference type="EMBL" id="WJEC01008514">
    <property type="protein sequence ID" value="KAF7461794.1"/>
    <property type="molecule type" value="Genomic_DNA"/>
</dbReference>
<dbReference type="Proteomes" id="UP000662637">
    <property type="component" value="Unassembled WGS sequence"/>
</dbReference>
<keyword evidence="3" id="KW-1185">Reference proteome</keyword>
<evidence type="ECO:0000313" key="3">
    <source>
        <dbReference type="Proteomes" id="UP000335636"/>
    </source>
</evidence>
<gene>
    <name evidence="1" type="ORF">GHT09_014025</name>
    <name evidence="2" type="ORF">MONAX_5E041482</name>
</gene>
<dbReference type="EMBL" id="CABDUW010003716">
    <property type="protein sequence ID" value="VTJ89669.1"/>
    <property type="molecule type" value="Genomic_DNA"/>
</dbReference>
<name>A0A5E4DA82_MARMO</name>